<dbReference type="EC" id="1.8.1.8" evidence="9"/>
<evidence type="ECO:0000256" key="6">
    <source>
        <dbReference type="ARBA" id="ARBA00023136"/>
    </source>
</evidence>
<dbReference type="Pfam" id="PF13098">
    <property type="entry name" value="Thioredoxin_2"/>
    <property type="match status" value="1"/>
</dbReference>
<dbReference type="InterPro" id="IPR012336">
    <property type="entry name" value="Thioredoxin-like_fold"/>
</dbReference>
<evidence type="ECO:0000256" key="4">
    <source>
        <dbReference type="ARBA" id="ARBA00022748"/>
    </source>
</evidence>
<feature type="transmembrane region" description="Helical" evidence="7">
    <location>
        <begin position="232"/>
        <end position="249"/>
    </location>
</feature>
<dbReference type="PANTHER" id="PTHR32234:SF0">
    <property type="entry name" value="THIOL:DISULFIDE INTERCHANGE PROTEIN DSBD"/>
    <property type="match status" value="1"/>
</dbReference>
<comment type="subcellular location">
    <subcellularLocation>
        <location evidence="1">Cell membrane</location>
        <topology evidence="1">Multi-pass membrane protein</topology>
    </subcellularLocation>
</comment>
<evidence type="ECO:0000256" key="3">
    <source>
        <dbReference type="ARBA" id="ARBA00022692"/>
    </source>
</evidence>
<organism evidence="9 10">
    <name type="scientific">Sulfurimonas autotrophica (strain ATCC BAA-671 / DSM 16294 / JCM 11897 / OK10)</name>
    <dbReference type="NCBI Taxonomy" id="563040"/>
    <lineage>
        <taxon>Bacteria</taxon>
        <taxon>Pseudomonadati</taxon>
        <taxon>Campylobacterota</taxon>
        <taxon>Epsilonproteobacteria</taxon>
        <taxon>Campylobacterales</taxon>
        <taxon>Sulfurimonadaceae</taxon>
        <taxon>Sulfurimonas</taxon>
    </lineage>
</organism>
<dbReference type="GO" id="GO:0005886">
    <property type="term" value="C:plasma membrane"/>
    <property type="evidence" value="ECO:0007669"/>
    <property type="project" value="UniProtKB-SubCell"/>
</dbReference>
<accession>E0UQY6</accession>
<feature type="transmembrane region" description="Helical" evidence="7">
    <location>
        <begin position="255"/>
        <end position="275"/>
    </location>
</feature>
<gene>
    <name evidence="9" type="ordered locus">Saut_1899</name>
</gene>
<evidence type="ECO:0000256" key="5">
    <source>
        <dbReference type="ARBA" id="ARBA00022989"/>
    </source>
</evidence>
<evidence type="ECO:0000256" key="1">
    <source>
        <dbReference type="ARBA" id="ARBA00004651"/>
    </source>
</evidence>
<sequence>MKKTDNIKIMLLLLVAVVPLFAADENISSMNIISILSGAFAAGILLTFTPCVLPMIPILSSVIAGEGKKISKIKALQLSFAYVLGTAITYAAMGALAGATGEQLQSYFQNVWAISILSMIFVLMALAMFGVFTLQLPSSLQTRLDSTAHNFKGGKFFAVFLLGLVSALVLGACVSPVLISFLSVAIATSNPLLGAQTMFSLALGMGIPLLLMGMGMGYVLPKAGAWMDDVKYFFGALLLGVAIAIFSELQLISSLFLWGLYFIGIAFYMGALNFYKEESSNWQKFQRMIAVFLFIWGTITLVGAAKGNSNLYLPLQGKSAVLLPTEQNTLTKKSELPFEKISNLQEFTTKKEYALQQHKPIVIYFHAEHCKVCEKLKNTTLKDPKIRKILQSSYVALMVDMTNKSDAGANTIKKKLKVFGPPAFVIIDADGTVQEDEIAYGYQSAHNLFDMLDMNAE</sequence>
<keyword evidence="4" id="KW-0201">Cytochrome c-type biogenesis</keyword>
<dbReference type="AlphaFoldDB" id="E0UQY6"/>
<dbReference type="InterPro" id="IPR003834">
    <property type="entry name" value="Cyt_c_assmbl_TM_dom"/>
</dbReference>
<keyword evidence="5 7" id="KW-1133">Transmembrane helix</keyword>
<dbReference type="PROSITE" id="PS51352">
    <property type="entry name" value="THIOREDOXIN_2"/>
    <property type="match status" value="1"/>
</dbReference>
<dbReference type="STRING" id="563040.Saut_1899"/>
<keyword evidence="6 7" id="KW-0472">Membrane</keyword>
<dbReference type="InterPro" id="IPR013766">
    <property type="entry name" value="Thioredoxin_domain"/>
</dbReference>
<keyword evidence="10" id="KW-1185">Reference proteome</keyword>
<dbReference type="GO" id="GO:0047134">
    <property type="term" value="F:protein-disulfide reductase [NAD(P)H] activity"/>
    <property type="evidence" value="ECO:0007669"/>
    <property type="project" value="UniProtKB-EC"/>
</dbReference>
<feature type="transmembrane region" description="Helical" evidence="7">
    <location>
        <begin position="287"/>
        <end position="305"/>
    </location>
</feature>
<dbReference type="EMBL" id="CP002205">
    <property type="protein sequence ID" value="ADN09942.1"/>
    <property type="molecule type" value="Genomic_DNA"/>
</dbReference>
<dbReference type="InterPro" id="IPR036249">
    <property type="entry name" value="Thioredoxin-like_sf"/>
</dbReference>
<evidence type="ECO:0000313" key="10">
    <source>
        <dbReference type="Proteomes" id="UP000007803"/>
    </source>
</evidence>
<feature type="domain" description="Thioredoxin" evidence="8">
    <location>
        <begin position="300"/>
        <end position="457"/>
    </location>
</feature>
<feature type="transmembrane region" description="Helical" evidence="7">
    <location>
        <begin position="32"/>
        <end position="59"/>
    </location>
</feature>
<proteinExistence type="predicted"/>
<name>E0UQY6_SULAO</name>
<dbReference type="eggNOG" id="COG4232">
    <property type="taxonomic scope" value="Bacteria"/>
</dbReference>
<dbReference type="GO" id="GO:0017004">
    <property type="term" value="P:cytochrome complex assembly"/>
    <property type="evidence" value="ECO:0007669"/>
    <property type="project" value="UniProtKB-KW"/>
</dbReference>
<dbReference type="SUPFAM" id="SSF52833">
    <property type="entry name" value="Thioredoxin-like"/>
    <property type="match status" value="1"/>
</dbReference>
<feature type="transmembrane region" description="Helical" evidence="7">
    <location>
        <begin position="111"/>
        <end position="136"/>
    </location>
</feature>
<dbReference type="GO" id="GO:0045454">
    <property type="term" value="P:cell redox homeostasis"/>
    <property type="evidence" value="ECO:0007669"/>
    <property type="project" value="TreeGrafter"/>
</dbReference>
<evidence type="ECO:0000256" key="2">
    <source>
        <dbReference type="ARBA" id="ARBA00022475"/>
    </source>
</evidence>
<dbReference type="PANTHER" id="PTHR32234">
    <property type="entry name" value="THIOL:DISULFIDE INTERCHANGE PROTEIN DSBD"/>
    <property type="match status" value="1"/>
</dbReference>
<dbReference type="Pfam" id="PF02683">
    <property type="entry name" value="DsbD_TM"/>
    <property type="match status" value="1"/>
</dbReference>
<keyword evidence="9" id="KW-0560">Oxidoreductase</keyword>
<evidence type="ECO:0000259" key="8">
    <source>
        <dbReference type="PROSITE" id="PS51352"/>
    </source>
</evidence>
<feature type="transmembrane region" description="Helical" evidence="7">
    <location>
        <begin position="156"/>
        <end position="186"/>
    </location>
</feature>
<dbReference type="Proteomes" id="UP000007803">
    <property type="component" value="Chromosome"/>
</dbReference>
<dbReference type="RefSeq" id="WP_013327695.1">
    <property type="nucleotide sequence ID" value="NC_014506.1"/>
</dbReference>
<protein>
    <submittedName>
        <fullName evidence="9">Protein-disulfide reductase</fullName>
        <ecNumber evidence="9">1.8.1.8</ecNumber>
    </submittedName>
</protein>
<keyword evidence="3 7" id="KW-0812">Transmembrane</keyword>
<dbReference type="KEGG" id="sua:Saut_1899"/>
<evidence type="ECO:0000256" key="7">
    <source>
        <dbReference type="SAM" id="Phobius"/>
    </source>
</evidence>
<dbReference type="Gene3D" id="3.40.30.10">
    <property type="entry name" value="Glutaredoxin"/>
    <property type="match status" value="1"/>
</dbReference>
<reference evidence="10" key="1">
    <citation type="journal article" date="2010" name="Stand. Genomic Sci.">
        <title>Complete genome sequence of Sulfurimonas autotrophica type strain (OK10).</title>
        <authorList>
            <person name="Sikorski J."/>
            <person name="Munk C."/>
            <person name="Lapidus A."/>
            <person name="Djao O."/>
            <person name="Lucas S."/>
            <person name="Glavina Del Rio T."/>
            <person name="Nolan M."/>
            <person name="Tice H."/>
            <person name="Han C."/>
            <person name="Cheng J."/>
            <person name="Tapia R."/>
            <person name="Goodwin L."/>
            <person name="Pitluck S."/>
            <person name="Liolios K."/>
            <person name="Ivanova N."/>
            <person name="Mavromatis K."/>
            <person name="Mikhailova N."/>
            <person name="Pati A."/>
            <person name="Sims D."/>
            <person name="Meincke L."/>
            <person name="Brettin T."/>
            <person name="Detter J."/>
            <person name="Chen A."/>
            <person name="Palaniappan K."/>
            <person name="Land M."/>
            <person name="Hauser L."/>
            <person name="Chang Y."/>
            <person name="Jeffries C."/>
            <person name="Rohde M."/>
            <person name="Lang E."/>
            <person name="Spring S."/>
            <person name="Goker M."/>
            <person name="Woyke T."/>
            <person name="Bristow J."/>
            <person name="Eisen J."/>
            <person name="Markowitz V."/>
            <person name="Hugenholtz P."/>
            <person name="Kyrpides N."/>
            <person name="Klenk H."/>
        </authorList>
    </citation>
    <scope>NUCLEOTIDE SEQUENCE [LARGE SCALE GENOMIC DNA]</scope>
    <source>
        <strain evidence="10">ATCC BAA-671 / DSM 16294 / JCM 11897 / OK10</strain>
    </source>
</reference>
<dbReference type="OrthoDB" id="9811036at2"/>
<keyword evidence="2" id="KW-1003">Cell membrane</keyword>
<dbReference type="NCBIfam" id="NF001419">
    <property type="entry name" value="PRK00293.1"/>
    <property type="match status" value="1"/>
</dbReference>
<feature type="transmembrane region" description="Helical" evidence="7">
    <location>
        <begin position="80"/>
        <end position="99"/>
    </location>
</feature>
<dbReference type="HOGENOM" id="CLU_014657_3_1_7"/>
<evidence type="ECO:0000313" key="9">
    <source>
        <dbReference type="EMBL" id="ADN09942.1"/>
    </source>
</evidence>
<feature type="transmembrane region" description="Helical" evidence="7">
    <location>
        <begin position="198"/>
        <end position="220"/>
    </location>
</feature>